<gene>
    <name evidence="1" type="ORF">FDP41_005347</name>
</gene>
<dbReference type="AlphaFoldDB" id="A0A6A5BBP5"/>
<dbReference type="VEuPathDB" id="AmoebaDB:NfTy_065510"/>
<evidence type="ECO:0000313" key="2">
    <source>
        <dbReference type="Proteomes" id="UP000444721"/>
    </source>
</evidence>
<proteinExistence type="predicted"/>
<dbReference type="Proteomes" id="UP000444721">
    <property type="component" value="Unassembled WGS sequence"/>
</dbReference>
<evidence type="ECO:0000313" key="1">
    <source>
        <dbReference type="EMBL" id="KAF0975353.1"/>
    </source>
</evidence>
<comment type="caution">
    <text evidence="1">The sequence shown here is derived from an EMBL/GenBank/DDBJ whole genome shotgun (WGS) entry which is preliminary data.</text>
</comment>
<dbReference type="VEuPathDB" id="AmoebaDB:FDP41_005347"/>
<dbReference type="RefSeq" id="XP_044560066.1">
    <property type="nucleotide sequence ID" value="XM_044708861.1"/>
</dbReference>
<protein>
    <submittedName>
        <fullName evidence="1">Uncharacterized protein</fullName>
    </submittedName>
</protein>
<reference evidence="1 2" key="1">
    <citation type="journal article" date="2019" name="Sci. Rep.">
        <title>Nanopore sequencing improves the draft genome of the human pathogenic amoeba Naegleria fowleri.</title>
        <authorList>
            <person name="Liechti N."/>
            <person name="Schurch N."/>
            <person name="Bruggmann R."/>
            <person name="Wittwer M."/>
        </authorList>
    </citation>
    <scope>NUCLEOTIDE SEQUENCE [LARGE SCALE GENOMIC DNA]</scope>
    <source>
        <strain evidence="1 2">ATCC 30894</strain>
    </source>
</reference>
<sequence length="330" mass="38717">MTVLTSPPPTLSMKPPDMTEILRVRDRLDQLISDNNPSHRFVAVDDMYSESEKKFYMYLSAKIKCRKKSRELQIDRFDARRLEHRETKFQNEVSELFLVMCLQNELIETPSCLKKYEHANLSEKKFSATERKELFADLLKCASLNENSEKKRFYECHDSTILDRYVILSDYDSKIIYQKGSLKTMPSLYNAFTRQIPDLSDLLEGDNLNHLTENDISKLKIVFQKFKYEKQLDQIVKDYETLSNYPPLFLALTSTSCIPYCRKHLLNCLKKVYYQNHHEEKKEEGKVELDDAFILDLSSLEDVYGCFCEPCCAKVASYIEYESSKQNLNP</sequence>
<dbReference type="VEuPathDB" id="AmoebaDB:NF0126760"/>
<dbReference type="GeneID" id="68112565"/>
<organism evidence="1 2">
    <name type="scientific">Naegleria fowleri</name>
    <name type="common">Brain eating amoeba</name>
    <dbReference type="NCBI Taxonomy" id="5763"/>
    <lineage>
        <taxon>Eukaryota</taxon>
        <taxon>Discoba</taxon>
        <taxon>Heterolobosea</taxon>
        <taxon>Tetramitia</taxon>
        <taxon>Eutetramitia</taxon>
        <taxon>Vahlkampfiidae</taxon>
        <taxon>Naegleria</taxon>
    </lineage>
</organism>
<accession>A0A6A5BBP5</accession>
<dbReference type="EMBL" id="VFQX01000044">
    <property type="protein sequence ID" value="KAF0975353.1"/>
    <property type="molecule type" value="Genomic_DNA"/>
</dbReference>
<name>A0A6A5BBP5_NAEFO</name>
<keyword evidence="2" id="KW-1185">Reference proteome</keyword>